<comment type="caution">
    <text evidence="5">The sequence shown here is derived from an EMBL/GenBank/DDBJ whole genome shotgun (WGS) entry which is preliminary data.</text>
</comment>
<proteinExistence type="predicted"/>
<feature type="chain" id="PRO_5016866817" evidence="1">
    <location>
        <begin position="23"/>
        <end position="751"/>
    </location>
</feature>
<evidence type="ECO:0000259" key="3">
    <source>
        <dbReference type="Pfam" id="PF07583"/>
    </source>
</evidence>
<keyword evidence="6" id="KW-1185">Reference proteome</keyword>
<keyword evidence="1" id="KW-0732">Signal</keyword>
<evidence type="ECO:0000256" key="1">
    <source>
        <dbReference type="SAM" id="SignalP"/>
    </source>
</evidence>
<dbReference type="PANTHER" id="PTHR35889:SF3">
    <property type="entry name" value="F-BOX DOMAIN-CONTAINING PROTEIN"/>
    <property type="match status" value="1"/>
</dbReference>
<evidence type="ECO:0000313" key="5">
    <source>
        <dbReference type="EMBL" id="RBP47742.1"/>
    </source>
</evidence>
<dbReference type="GO" id="GO:0043130">
    <property type="term" value="F:ubiquitin binding"/>
    <property type="evidence" value="ECO:0007669"/>
    <property type="project" value="InterPro"/>
</dbReference>
<dbReference type="GO" id="GO:0030674">
    <property type="term" value="F:protein-macromolecule adaptor activity"/>
    <property type="evidence" value="ECO:0007669"/>
    <property type="project" value="InterPro"/>
</dbReference>
<dbReference type="InterPro" id="IPR011444">
    <property type="entry name" value="DUF1549"/>
</dbReference>
<dbReference type="Pfam" id="PF07587">
    <property type="entry name" value="PSD1"/>
    <property type="match status" value="1"/>
</dbReference>
<feature type="domain" description="SLA1 homology" evidence="2">
    <location>
        <begin position="22"/>
        <end position="75"/>
    </location>
</feature>
<feature type="domain" description="DUF1553" evidence="4">
    <location>
        <begin position="430"/>
        <end position="725"/>
    </location>
</feature>
<evidence type="ECO:0000259" key="4">
    <source>
        <dbReference type="Pfam" id="PF07587"/>
    </source>
</evidence>
<dbReference type="Gene3D" id="2.30.30.700">
    <property type="entry name" value="SLA1 homology domain 1"/>
    <property type="match status" value="1"/>
</dbReference>
<evidence type="ECO:0000259" key="2">
    <source>
        <dbReference type="Pfam" id="PF03983"/>
    </source>
</evidence>
<dbReference type="GO" id="GO:0042802">
    <property type="term" value="F:identical protein binding"/>
    <property type="evidence" value="ECO:0007669"/>
    <property type="project" value="InterPro"/>
</dbReference>
<dbReference type="RefSeq" id="WP_113956658.1">
    <property type="nucleotide sequence ID" value="NZ_QNRR01000001.1"/>
</dbReference>
<name>A0A366HTY5_9BACT</name>
<dbReference type="InterPro" id="IPR007131">
    <property type="entry name" value="SHD1"/>
</dbReference>
<dbReference type="InterPro" id="IPR022655">
    <property type="entry name" value="DUF1553"/>
</dbReference>
<reference evidence="5 6" key="1">
    <citation type="submission" date="2018-06" db="EMBL/GenBank/DDBJ databases">
        <title>Genomic Encyclopedia of Type Strains, Phase IV (KMG-IV): sequencing the most valuable type-strain genomes for metagenomic binning, comparative biology and taxonomic classification.</title>
        <authorList>
            <person name="Goeker M."/>
        </authorList>
    </citation>
    <scope>NUCLEOTIDE SEQUENCE [LARGE SCALE GENOMIC DNA]</scope>
    <source>
        <strain evidence="5 6">DSM 25532</strain>
    </source>
</reference>
<dbReference type="Pfam" id="PF07583">
    <property type="entry name" value="PSCyt2"/>
    <property type="match status" value="1"/>
</dbReference>
<feature type="signal peptide" evidence="1">
    <location>
        <begin position="1"/>
        <end position="22"/>
    </location>
</feature>
<dbReference type="Proteomes" id="UP000253426">
    <property type="component" value="Unassembled WGS sequence"/>
</dbReference>
<dbReference type="Pfam" id="PF03983">
    <property type="entry name" value="SHD1"/>
    <property type="match status" value="1"/>
</dbReference>
<dbReference type="EMBL" id="QNRR01000001">
    <property type="protein sequence ID" value="RBP47742.1"/>
    <property type="molecule type" value="Genomic_DNA"/>
</dbReference>
<dbReference type="GO" id="GO:0008092">
    <property type="term" value="F:cytoskeletal protein binding"/>
    <property type="evidence" value="ECO:0007669"/>
    <property type="project" value="InterPro"/>
</dbReference>
<dbReference type="AlphaFoldDB" id="A0A366HTY5"/>
<organism evidence="5 6">
    <name type="scientific">Roseimicrobium gellanilyticum</name>
    <dbReference type="NCBI Taxonomy" id="748857"/>
    <lineage>
        <taxon>Bacteria</taxon>
        <taxon>Pseudomonadati</taxon>
        <taxon>Verrucomicrobiota</taxon>
        <taxon>Verrucomicrobiia</taxon>
        <taxon>Verrucomicrobiales</taxon>
        <taxon>Verrucomicrobiaceae</taxon>
        <taxon>Roseimicrobium</taxon>
    </lineage>
</organism>
<protein>
    <submittedName>
        <fullName evidence="5">SLA1 Homology Domain 1 (SHD1) protein</fullName>
    </submittedName>
</protein>
<feature type="domain" description="DUF1549" evidence="3">
    <location>
        <begin position="141"/>
        <end position="310"/>
    </location>
</feature>
<sequence length="751" mass="82696">MNTKPLLLGLGIVTLAVMPASAATTRTWTDSQGRKLEATFIKLEGETIHIQAANGVVYALPLSKFSAEDQAAAKSLQPHENANALTSVATNATAAAAAAKIDALVAQGIAAGNVKLAEAAKKQAIEDQKAGKQPKPFVPVKENPLMNDEQFVRRVYLDIAGRIPSYTETTDFLKDGAADKRAKLIDTLLASDGYSSHMYNYMAEMLRVVDRFEGANVRGLPYIQWVKDEIKKNTPWNEMAAAMVTADGKVWENGAAGYLLRDSGMPLDNLANTLTIFLGTDVACAQCHDHPFSDWTQRQFYEMAAFFGATSTRYNGRGNGMMMESGSRNLLEEAVQMAESGGADPRRIRNTISNVIGANRYVVSDIDVNKTKLPHDYKYKDGNPGDAVAPKLIMWSEEDKRNPAYAELNKTVKKSRKTVEGGVKDAEDLRQKFSNWMTHPSNPRFAMTIANRMWERAFGLALTPTVKNIDNVDESYNPALLRHLASEMVRVKFNLKEFMRIVYNTKAYQREATTEELAMGMPYYFQGPVLRRMSAEQAWDSFMTLVLGGSGVDGPKNTESDLYGRAVNMDLSNPKLDAKTVLLKVSAVQNMGNVQRGKVKGSLADAGSEMMSDGEGMMAGGAILQYGGMNLMRAAELPQPAPGGHFLRDFGQSERLLIDGGSKEGSVPQVLMMMNGKAQEMLTNPQSLIFRDMEKVKSPADKAETIFLSILNRKPTLREKDIAKRVTAEGENGYADMIWALINSREFCFIQ</sequence>
<gene>
    <name evidence="5" type="ORF">DES53_101541</name>
</gene>
<accession>A0A366HTY5</accession>
<evidence type="ECO:0000313" key="6">
    <source>
        <dbReference type="Proteomes" id="UP000253426"/>
    </source>
</evidence>
<dbReference type="PANTHER" id="PTHR35889">
    <property type="entry name" value="CYCLOINULO-OLIGOSACCHARIDE FRUCTANOTRANSFERASE-RELATED"/>
    <property type="match status" value="1"/>
</dbReference>
<dbReference type="OrthoDB" id="289126at2"/>